<evidence type="ECO:0000256" key="1">
    <source>
        <dbReference type="SAM" id="MobiDB-lite"/>
    </source>
</evidence>
<protein>
    <submittedName>
        <fullName evidence="2">Uncharacterized protein</fullName>
    </submittedName>
</protein>
<feature type="region of interest" description="Disordered" evidence="1">
    <location>
        <begin position="289"/>
        <end position="317"/>
    </location>
</feature>
<evidence type="ECO:0000313" key="2">
    <source>
        <dbReference type="EMBL" id="UQC83398.1"/>
    </source>
</evidence>
<dbReference type="EMBL" id="CP019476">
    <property type="protein sequence ID" value="UQC83398.1"/>
    <property type="molecule type" value="Genomic_DNA"/>
</dbReference>
<sequence>MPPSSQVSCFVCAIPKTRASEIRNSNQRTSFGAKNVWARERGREEKGVCRWMTPRLGHPGHPRWSWVDGEEKKGGDTRFGRFGGRRGRGRGRRVVMARRWLRFASPLGYFEKRVRATERPTEEYGDILHSSGPGAFFESVSLVALEKVTDTPGFDGLLGGLNLAVHIKCGVTAAAAAAAAASNFRDKSRDVKQEFLISSDDLSHPTHPTHTALPSTSHTDTPSQPHPTAKTHPIPIIPPGEISPTLTLRPSHTSLFTKPQTSYITHPRTFFYFPWFIVGTEAVDEHVLGSGNGKRSGKQRGEETGGGGEKRGQSGSGVNFHAFHPRVWGSDGSLGIWWFLCVMDLDLGMPYAVLITSFPMDKLIPGNVYILTSHPLKMVVVHRIGVLLARASKVQDKKRVDIHSAIQSTPSSVVPRETYAYSILENTYPSLLDGCRETLLLPKSYRCHNAATKDGIKEMSLAGSENTFPPNPPPPLYLFSESENEYNRPESKYGSAGAGEKEFGHDASATRGACALPTL</sequence>
<dbReference type="Proteomes" id="UP000830671">
    <property type="component" value="Chromosome 4"/>
</dbReference>
<keyword evidence="3" id="KW-1185">Reference proteome</keyword>
<accession>A0A9Q8STX5</accession>
<dbReference type="GeneID" id="73342884"/>
<name>A0A9Q8STX5_9PEZI</name>
<evidence type="ECO:0000313" key="3">
    <source>
        <dbReference type="Proteomes" id="UP000830671"/>
    </source>
</evidence>
<gene>
    <name evidence="2" type="ORF">CLUP02_08893</name>
</gene>
<feature type="compositionally biased region" description="Basic and acidic residues" evidence="1">
    <location>
        <begin position="299"/>
        <end position="312"/>
    </location>
</feature>
<organism evidence="2 3">
    <name type="scientific">Colletotrichum lupini</name>
    <dbReference type="NCBI Taxonomy" id="145971"/>
    <lineage>
        <taxon>Eukaryota</taxon>
        <taxon>Fungi</taxon>
        <taxon>Dikarya</taxon>
        <taxon>Ascomycota</taxon>
        <taxon>Pezizomycotina</taxon>
        <taxon>Sordariomycetes</taxon>
        <taxon>Hypocreomycetidae</taxon>
        <taxon>Glomerellales</taxon>
        <taxon>Glomerellaceae</taxon>
        <taxon>Colletotrichum</taxon>
        <taxon>Colletotrichum acutatum species complex</taxon>
    </lineage>
</organism>
<dbReference type="KEGG" id="clup:CLUP02_08893"/>
<feature type="compositionally biased region" description="Polar residues" evidence="1">
    <location>
        <begin position="206"/>
        <end position="223"/>
    </location>
</feature>
<proteinExistence type="predicted"/>
<reference evidence="2" key="1">
    <citation type="journal article" date="2021" name="Mol. Plant Microbe Interact.">
        <title>Complete Genome Sequence of the Plant-Pathogenic Fungus Colletotrichum lupini.</title>
        <authorList>
            <person name="Baroncelli R."/>
            <person name="Pensec F."/>
            <person name="Da Lio D."/>
            <person name="Boufleur T."/>
            <person name="Vicente I."/>
            <person name="Sarrocco S."/>
            <person name="Picot A."/>
            <person name="Baraldi E."/>
            <person name="Sukno S."/>
            <person name="Thon M."/>
            <person name="Le Floch G."/>
        </authorList>
    </citation>
    <scope>NUCLEOTIDE SEQUENCE</scope>
    <source>
        <strain evidence="2">IMI 504893</strain>
    </source>
</reference>
<feature type="region of interest" description="Disordered" evidence="1">
    <location>
        <begin position="480"/>
        <end position="504"/>
    </location>
</feature>
<dbReference type="AlphaFoldDB" id="A0A9Q8STX5"/>
<feature type="region of interest" description="Disordered" evidence="1">
    <location>
        <begin position="198"/>
        <end position="236"/>
    </location>
</feature>
<dbReference type="RefSeq" id="XP_049145017.1">
    <property type="nucleotide sequence ID" value="XM_049287874.1"/>
</dbReference>